<reference evidence="1" key="1">
    <citation type="submission" date="2023-12" db="EMBL/GenBank/DDBJ databases">
        <title>Genome assembly of Anisodus tanguticus.</title>
        <authorList>
            <person name="Wang Y.-J."/>
        </authorList>
    </citation>
    <scope>NUCLEOTIDE SEQUENCE</scope>
    <source>
        <strain evidence="1">KB-2021</strain>
        <tissue evidence="1">Leaf</tissue>
    </source>
</reference>
<protein>
    <submittedName>
        <fullName evidence="1">Uncharacterized protein</fullName>
    </submittedName>
</protein>
<comment type="caution">
    <text evidence="1">The sequence shown here is derived from an EMBL/GenBank/DDBJ whole genome shotgun (WGS) entry which is preliminary data.</text>
</comment>
<proteinExistence type="predicted"/>
<dbReference type="Proteomes" id="UP001291623">
    <property type="component" value="Unassembled WGS sequence"/>
</dbReference>
<keyword evidence="2" id="KW-1185">Reference proteome</keyword>
<dbReference type="AlphaFoldDB" id="A0AAE1VC73"/>
<name>A0AAE1VC73_9SOLA</name>
<evidence type="ECO:0000313" key="1">
    <source>
        <dbReference type="EMBL" id="KAK4356019.1"/>
    </source>
</evidence>
<dbReference type="EMBL" id="JAVYJV010000013">
    <property type="protein sequence ID" value="KAK4356019.1"/>
    <property type="molecule type" value="Genomic_DNA"/>
</dbReference>
<sequence>MLLLSRLRPSNDEAVKSFSIEKFRVRMPLDEQGDLNGDIVVKSVMGKPFDNVRKTLQEKDLETFFRATCFGVYLDLPEDNNARFQMTIVYGLVIHPWLIPIIRELNMPCVITLRPMESVPEELIDKIKEELTGATTIIRESRAGVVDVGDVNVGDGEGDVVDLDIVVDVAKQTMAGLVDKRRGDDDGVGGGVSGYTPVGGDLVDIPLGGGGGVGGYTPFGGGGRFGGYTPLGGGGQTIYIPYRLGRYSSVGVGTSKVPSCACECNTCKKKMDYLIKKVEDLTQAQKDTKFLLQ</sequence>
<organism evidence="1 2">
    <name type="scientific">Anisodus tanguticus</name>
    <dbReference type="NCBI Taxonomy" id="243964"/>
    <lineage>
        <taxon>Eukaryota</taxon>
        <taxon>Viridiplantae</taxon>
        <taxon>Streptophyta</taxon>
        <taxon>Embryophyta</taxon>
        <taxon>Tracheophyta</taxon>
        <taxon>Spermatophyta</taxon>
        <taxon>Magnoliopsida</taxon>
        <taxon>eudicotyledons</taxon>
        <taxon>Gunneridae</taxon>
        <taxon>Pentapetalae</taxon>
        <taxon>asterids</taxon>
        <taxon>lamiids</taxon>
        <taxon>Solanales</taxon>
        <taxon>Solanaceae</taxon>
        <taxon>Solanoideae</taxon>
        <taxon>Hyoscyameae</taxon>
        <taxon>Anisodus</taxon>
    </lineage>
</organism>
<accession>A0AAE1VC73</accession>
<evidence type="ECO:0000313" key="2">
    <source>
        <dbReference type="Proteomes" id="UP001291623"/>
    </source>
</evidence>
<gene>
    <name evidence="1" type="ORF">RND71_024990</name>
</gene>